<comment type="caution">
    <text evidence="2">The sequence shown here is derived from an EMBL/GenBank/DDBJ whole genome shotgun (WGS) entry which is preliminary data.</text>
</comment>
<name>A0AAW1WSC0_RUBAR</name>
<gene>
    <name evidence="2" type="ORF">M0R45_024885</name>
</gene>
<organism evidence="2 3">
    <name type="scientific">Rubus argutus</name>
    <name type="common">Southern blackberry</name>
    <dbReference type="NCBI Taxonomy" id="59490"/>
    <lineage>
        <taxon>Eukaryota</taxon>
        <taxon>Viridiplantae</taxon>
        <taxon>Streptophyta</taxon>
        <taxon>Embryophyta</taxon>
        <taxon>Tracheophyta</taxon>
        <taxon>Spermatophyta</taxon>
        <taxon>Magnoliopsida</taxon>
        <taxon>eudicotyledons</taxon>
        <taxon>Gunneridae</taxon>
        <taxon>Pentapetalae</taxon>
        <taxon>rosids</taxon>
        <taxon>fabids</taxon>
        <taxon>Rosales</taxon>
        <taxon>Rosaceae</taxon>
        <taxon>Rosoideae</taxon>
        <taxon>Rosoideae incertae sedis</taxon>
        <taxon>Rubus</taxon>
    </lineage>
</organism>
<dbReference type="EMBL" id="JBEDUW010000005">
    <property type="protein sequence ID" value="KAK9927714.1"/>
    <property type="molecule type" value="Genomic_DNA"/>
</dbReference>
<proteinExistence type="predicted"/>
<evidence type="ECO:0000256" key="1">
    <source>
        <dbReference type="SAM" id="MobiDB-lite"/>
    </source>
</evidence>
<reference evidence="2 3" key="1">
    <citation type="journal article" date="2023" name="G3 (Bethesda)">
        <title>A chromosome-length genome assembly and annotation of blackberry (Rubus argutus, cv. 'Hillquist').</title>
        <authorList>
            <person name="Bruna T."/>
            <person name="Aryal R."/>
            <person name="Dudchenko O."/>
            <person name="Sargent D.J."/>
            <person name="Mead D."/>
            <person name="Buti M."/>
            <person name="Cavallini A."/>
            <person name="Hytonen T."/>
            <person name="Andres J."/>
            <person name="Pham M."/>
            <person name="Weisz D."/>
            <person name="Mascagni F."/>
            <person name="Usai G."/>
            <person name="Natali L."/>
            <person name="Bassil N."/>
            <person name="Fernandez G.E."/>
            <person name="Lomsadze A."/>
            <person name="Armour M."/>
            <person name="Olukolu B."/>
            <person name="Poorten T."/>
            <person name="Britton C."/>
            <person name="Davik J."/>
            <person name="Ashrafi H."/>
            <person name="Aiden E.L."/>
            <person name="Borodovsky M."/>
            <person name="Worthington M."/>
        </authorList>
    </citation>
    <scope>NUCLEOTIDE SEQUENCE [LARGE SCALE GENOMIC DNA]</scope>
    <source>
        <strain evidence="2">PI 553951</strain>
    </source>
</reference>
<dbReference type="AlphaFoldDB" id="A0AAW1WSC0"/>
<dbReference type="Proteomes" id="UP001457282">
    <property type="component" value="Unassembled WGS sequence"/>
</dbReference>
<protein>
    <submittedName>
        <fullName evidence="2">Uncharacterized protein</fullName>
    </submittedName>
</protein>
<accession>A0AAW1WSC0</accession>
<sequence length="188" mass="21401">MPTKRLLDKFQVPCWKDKPVFVSVYVERPASTTRHHHHHHHHHRHFHHTIKQEVIHRGDGAGGKGYTTSRIAELLQYSQRLRQSARTAPPSIRPVPNPNHTSNPQTQAEIVAVPRKPKNAKAPNCFGNCNLPTIFGPLTSFHAKKERKTRTKSSGHANNKIKAAIKSLKVEKQQDFFIKLFSASAKRK</sequence>
<feature type="region of interest" description="Disordered" evidence="1">
    <location>
        <begin position="81"/>
        <end position="104"/>
    </location>
</feature>
<evidence type="ECO:0000313" key="2">
    <source>
        <dbReference type="EMBL" id="KAK9927714.1"/>
    </source>
</evidence>
<evidence type="ECO:0000313" key="3">
    <source>
        <dbReference type="Proteomes" id="UP001457282"/>
    </source>
</evidence>
<keyword evidence="3" id="KW-1185">Reference proteome</keyword>